<dbReference type="CDD" id="cd20220">
    <property type="entry name" value="PFM_natterin-3-like"/>
    <property type="match status" value="1"/>
</dbReference>
<evidence type="ECO:0000313" key="2">
    <source>
        <dbReference type="Proteomes" id="UP000515150"/>
    </source>
</evidence>
<dbReference type="InParanoid" id="A0A6P7PH68"/>
<proteinExistence type="predicted"/>
<feature type="chain" id="PRO_5028470189" evidence="1">
    <location>
        <begin position="28"/>
        <end position="409"/>
    </location>
</feature>
<dbReference type="RefSeq" id="XP_029031351.1">
    <property type="nucleotide sequence ID" value="XM_029175518.3"/>
</dbReference>
<gene>
    <name evidence="3" type="primary">LOC114870628</name>
</gene>
<sequence length="409" mass="47066">MMEMTRTIHWLQMKLLVMLMLALPTLPLESSKKVTESVRPLNPSLGNKIPEIRSNRPGRRAARSLNHGMPYKKQNCSHFVNIDQTNLEWQTWCGSLPNGAVLIYNKYVGRTDYVCKHDCDAGFYRPDEGPFCHYSDKEVGHETSQFEILVNKQNTEILEWKEASRGSVPQHSVLTCPDKKNVYVGMNKYGLGKVVPQEKAFFLPWHKKEYWYNDYQVLTFSKDVVSEDIYDVKYKMDQAKIIKFPQKTIDTLSISNNLCQSVLKTMTLSKTTQESQRWEHSFSVQMGVKISFEAEIPMLASTGVELRTQVSYQFTKETTHTESNNHLVSITYDVPPNHFCTVRMVGRKSEVTVPYTARLRRTYRDGQTREASFSGTYKGVQFGEVHTILDRCVLKADNKPCPEKQVGCQ</sequence>
<dbReference type="InterPro" id="IPR004991">
    <property type="entry name" value="Aerolysin-like"/>
</dbReference>
<dbReference type="AlphaFoldDB" id="A0A6P7PH68"/>
<name>A0A6P7PH68_BETSP</name>
<organism evidence="2 3">
    <name type="scientific">Betta splendens</name>
    <name type="common">Siamese fighting fish</name>
    <dbReference type="NCBI Taxonomy" id="158456"/>
    <lineage>
        <taxon>Eukaryota</taxon>
        <taxon>Metazoa</taxon>
        <taxon>Chordata</taxon>
        <taxon>Craniata</taxon>
        <taxon>Vertebrata</taxon>
        <taxon>Euteleostomi</taxon>
        <taxon>Actinopterygii</taxon>
        <taxon>Neopterygii</taxon>
        <taxon>Teleostei</taxon>
        <taxon>Neoteleostei</taxon>
        <taxon>Acanthomorphata</taxon>
        <taxon>Anabantaria</taxon>
        <taxon>Anabantiformes</taxon>
        <taxon>Anabantoidei</taxon>
        <taxon>Osphronemidae</taxon>
        <taxon>Betta</taxon>
    </lineage>
</organism>
<protein>
    <submittedName>
        <fullName evidence="3">Natterin-3-like isoform X1</fullName>
    </submittedName>
</protein>
<feature type="signal peptide" evidence="1">
    <location>
        <begin position="1"/>
        <end position="27"/>
    </location>
</feature>
<dbReference type="Proteomes" id="UP000515150">
    <property type="component" value="Chromosome 2"/>
</dbReference>
<dbReference type="Pfam" id="PF03318">
    <property type="entry name" value="ETX_MTX2"/>
    <property type="match status" value="1"/>
</dbReference>
<dbReference type="Gene3D" id="2.170.15.10">
    <property type="entry name" value="Proaerolysin, chain A, domain 3"/>
    <property type="match status" value="1"/>
</dbReference>
<dbReference type="InterPro" id="IPR053237">
    <property type="entry name" value="Natterin_C"/>
</dbReference>
<evidence type="ECO:0000256" key="1">
    <source>
        <dbReference type="SAM" id="SignalP"/>
    </source>
</evidence>
<dbReference type="Pfam" id="PF11901">
    <property type="entry name" value="DM9"/>
    <property type="match status" value="1"/>
</dbReference>
<dbReference type="PANTHER" id="PTHR39244">
    <property type="entry name" value="NATTERIN-4"/>
    <property type="match status" value="1"/>
</dbReference>
<accession>A0A6P7PH68</accession>
<keyword evidence="1" id="KW-0732">Signal</keyword>
<reference evidence="3" key="1">
    <citation type="submission" date="2025-08" db="UniProtKB">
        <authorList>
            <consortium name="RefSeq"/>
        </authorList>
    </citation>
    <scope>IDENTIFICATION</scope>
</reference>
<dbReference type="InterPro" id="IPR006616">
    <property type="entry name" value="DM9_repeat"/>
</dbReference>
<dbReference type="PANTHER" id="PTHR39244:SF5">
    <property type="entry name" value="NATTERIN-3-LIKE"/>
    <property type="match status" value="1"/>
</dbReference>
<dbReference type="KEGG" id="bspl:114870628"/>
<dbReference type="OrthoDB" id="1925699at2759"/>
<keyword evidence="2" id="KW-1185">Reference proteome</keyword>
<dbReference type="GeneID" id="114870628"/>
<dbReference type="SUPFAM" id="SSF56973">
    <property type="entry name" value="Aerolisin/ETX pore-forming domain"/>
    <property type="match status" value="1"/>
</dbReference>
<evidence type="ECO:0000313" key="3">
    <source>
        <dbReference type="RefSeq" id="XP_029031351.1"/>
    </source>
</evidence>